<gene>
    <name evidence="3" type="ORF">GON26_09150</name>
</gene>
<dbReference type="Pfam" id="PF00534">
    <property type="entry name" value="Glycos_transf_1"/>
    <property type="match status" value="1"/>
</dbReference>
<evidence type="ECO:0000313" key="4">
    <source>
        <dbReference type="Proteomes" id="UP000471501"/>
    </source>
</evidence>
<evidence type="ECO:0000259" key="1">
    <source>
        <dbReference type="Pfam" id="PF00534"/>
    </source>
</evidence>
<dbReference type="SUPFAM" id="SSF53756">
    <property type="entry name" value="UDP-Glycosyltransferase/glycogen phosphorylase"/>
    <property type="match status" value="1"/>
</dbReference>
<dbReference type="PANTHER" id="PTHR12526:SF627">
    <property type="entry name" value="D-RHAMNOSYLTRANSFERASE WBPZ"/>
    <property type="match status" value="1"/>
</dbReference>
<dbReference type="InterPro" id="IPR028098">
    <property type="entry name" value="Glyco_trans_4-like_N"/>
</dbReference>
<dbReference type="EMBL" id="WSTB01000004">
    <property type="protein sequence ID" value="MWB94530.1"/>
    <property type="molecule type" value="Genomic_DNA"/>
</dbReference>
<evidence type="ECO:0000259" key="2">
    <source>
        <dbReference type="Pfam" id="PF13439"/>
    </source>
</evidence>
<feature type="domain" description="Glycosyl transferase family 1" evidence="1">
    <location>
        <begin position="178"/>
        <end position="329"/>
    </location>
</feature>
<dbReference type="Pfam" id="PF13439">
    <property type="entry name" value="Glyco_transf_4"/>
    <property type="match status" value="1"/>
</dbReference>
<proteinExistence type="predicted"/>
<comment type="caution">
    <text evidence="3">The sequence shown here is derived from an EMBL/GenBank/DDBJ whole genome shotgun (WGS) entry which is preliminary data.</text>
</comment>
<accession>A0A6I4NJ84</accession>
<dbReference type="AlphaFoldDB" id="A0A6I4NJ84"/>
<dbReference type="CDD" id="cd03811">
    <property type="entry name" value="GT4_GT28_WabH-like"/>
    <property type="match status" value="1"/>
</dbReference>
<reference evidence="3 4" key="1">
    <citation type="submission" date="2019-12" db="EMBL/GenBank/DDBJ databases">
        <authorList>
            <person name="Kim Y.S."/>
        </authorList>
    </citation>
    <scope>NUCLEOTIDE SEQUENCE [LARGE SCALE GENOMIC DNA]</scope>
    <source>
        <strain evidence="3 4">GA093</strain>
    </source>
</reference>
<dbReference type="InterPro" id="IPR001296">
    <property type="entry name" value="Glyco_trans_1"/>
</dbReference>
<dbReference type="PANTHER" id="PTHR12526">
    <property type="entry name" value="GLYCOSYLTRANSFERASE"/>
    <property type="match status" value="1"/>
</dbReference>
<dbReference type="Proteomes" id="UP000471501">
    <property type="component" value="Unassembled WGS sequence"/>
</dbReference>
<protein>
    <submittedName>
        <fullName evidence="3">Glycosyltransferase</fullName>
    </submittedName>
</protein>
<dbReference type="Gene3D" id="3.40.50.2000">
    <property type="entry name" value="Glycogen Phosphorylase B"/>
    <property type="match status" value="2"/>
</dbReference>
<dbReference type="GO" id="GO:0016757">
    <property type="term" value="F:glycosyltransferase activity"/>
    <property type="evidence" value="ECO:0007669"/>
    <property type="project" value="InterPro"/>
</dbReference>
<keyword evidence="3" id="KW-0808">Transferase</keyword>
<evidence type="ECO:0000313" key="3">
    <source>
        <dbReference type="EMBL" id="MWB94530.1"/>
    </source>
</evidence>
<dbReference type="RefSeq" id="WP_160374505.1">
    <property type="nucleotide sequence ID" value="NZ_WSTB01000004.1"/>
</dbReference>
<feature type="domain" description="Glycosyltransferase subfamily 4-like N-terminal" evidence="2">
    <location>
        <begin position="13"/>
        <end position="162"/>
    </location>
</feature>
<name>A0A6I4NJ84_9FLAO</name>
<organism evidence="3 4">
    <name type="scientific">Flavobacterium hydrocarbonoxydans</name>
    <dbReference type="NCBI Taxonomy" id="2683249"/>
    <lineage>
        <taxon>Bacteria</taxon>
        <taxon>Pseudomonadati</taxon>
        <taxon>Bacteroidota</taxon>
        <taxon>Flavobacteriia</taxon>
        <taxon>Flavobacteriales</taxon>
        <taxon>Flavobacteriaceae</taxon>
        <taxon>Flavobacterium</taxon>
    </lineage>
</organism>
<sequence>MRILQIIDSLEAGGAERMAVNYANALSKKINFSGLIATRNEGVLLDQVVSEVSYLFLKKRKTIDFKAIIRLRKYIKENKVDVIQAHSSSFFIAVLVKFTLPKVKIIWHDHYGISQNLVARKSLSLKLSSLFFNGNIAVNQSLKNWAQNYLLCPNSIYLPNFIEHSIQAKPKVILNGIDGKRIICVANLRKQKNHNLLLKVADKLRTNYPDWTFHLFGKDFNDEYSVKIKSDIQTLKLEKNVFFYGTSIAVSSALDQSDIAVLTSESEGLPLVVLEYGLHRLAVVATNVGEISNVIISGQEGIIVASNDVDGFTLAVEKLIGDEILRKSLAVRLHTKVELQFTDHAILEEYFFWLNSFNKTL</sequence>
<keyword evidence="4" id="KW-1185">Reference proteome</keyword>